<sequence length="33" mass="3728">TLKKTFAFLLDFLSSKTINNNVGNVIKFISIKL</sequence>
<organism evidence="1">
    <name type="scientific">marine metagenome</name>
    <dbReference type="NCBI Taxonomy" id="408172"/>
    <lineage>
        <taxon>unclassified sequences</taxon>
        <taxon>metagenomes</taxon>
        <taxon>ecological metagenomes</taxon>
    </lineage>
</organism>
<name>A0A382SE06_9ZZZZ</name>
<dbReference type="EMBL" id="UINC01128212">
    <property type="protein sequence ID" value="SVD07812.1"/>
    <property type="molecule type" value="Genomic_DNA"/>
</dbReference>
<dbReference type="AlphaFoldDB" id="A0A382SE06"/>
<accession>A0A382SE06</accession>
<protein>
    <submittedName>
        <fullName evidence="1">Uncharacterized protein</fullName>
    </submittedName>
</protein>
<proteinExistence type="predicted"/>
<feature type="non-terminal residue" evidence="1">
    <location>
        <position position="1"/>
    </location>
</feature>
<evidence type="ECO:0000313" key="1">
    <source>
        <dbReference type="EMBL" id="SVD07812.1"/>
    </source>
</evidence>
<gene>
    <name evidence="1" type="ORF">METZ01_LOCUS360666</name>
</gene>
<reference evidence="1" key="1">
    <citation type="submission" date="2018-05" db="EMBL/GenBank/DDBJ databases">
        <authorList>
            <person name="Lanie J.A."/>
            <person name="Ng W.-L."/>
            <person name="Kazmierczak K.M."/>
            <person name="Andrzejewski T.M."/>
            <person name="Davidsen T.M."/>
            <person name="Wayne K.J."/>
            <person name="Tettelin H."/>
            <person name="Glass J.I."/>
            <person name="Rusch D."/>
            <person name="Podicherti R."/>
            <person name="Tsui H.-C.T."/>
            <person name="Winkler M.E."/>
        </authorList>
    </citation>
    <scope>NUCLEOTIDE SEQUENCE</scope>
</reference>